<dbReference type="EMBL" id="ML996179">
    <property type="protein sequence ID" value="KAF2732308.1"/>
    <property type="molecule type" value="Genomic_DNA"/>
</dbReference>
<gene>
    <name evidence="2" type="ORF">EJ04DRAFT_525446</name>
</gene>
<reference evidence="2" key="1">
    <citation type="journal article" date="2020" name="Stud. Mycol.">
        <title>101 Dothideomycetes genomes: a test case for predicting lifestyles and emergence of pathogens.</title>
        <authorList>
            <person name="Haridas S."/>
            <person name="Albert R."/>
            <person name="Binder M."/>
            <person name="Bloem J."/>
            <person name="Labutti K."/>
            <person name="Salamov A."/>
            <person name="Andreopoulos B."/>
            <person name="Baker S."/>
            <person name="Barry K."/>
            <person name="Bills G."/>
            <person name="Bluhm B."/>
            <person name="Cannon C."/>
            <person name="Castanera R."/>
            <person name="Culley D."/>
            <person name="Daum C."/>
            <person name="Ezra D."/>
            <person name="Gonzalez J."/>
            <person name="Henrissat B."/>
            <person name="Kuo A."/>
            <person name="Liang C."/>
            <person name="Lipzen A."/>
            <person name="Lutzoni F."/>
            <person name="Magnuson J."/>
            <person name="Mondo S."/>
            <person name="Nolan M."/>
            <person name="Ohm R."/>
            <person name="Pangilinan J."/>
            <person name="Park H.-J."/>
            <person name="Ramirez L."/>
            <person name="Alfaro M."/>
            <person name="Sun H."/>
            <person name="Tritt A."/>
            <person name="Yoshinaga Y."/>
            <person name="Zwiers L.-H."/>
            <person name="Turgeon B."/>
            <person name="Goodwin S."/>
            <person name="Spatafora J."/>
            <person name="Crous P."/>
            <person name="Grigoriev I."/>
        </authorList>
    </citation>
    <scope>NUCLEOTIDE SEQUENCE</scope>
    <source>
        <strain evidence="2">CBS 125425</strain>
    </source>
</reference>
<keyword evidence="3" id="KW-1185">Reference proteome</keyword>
<dbReference type="OrthoDB" id="3800899at2759"/>
<feature type="region of interest" description="Disordered" evidence="1">
    <location>
        <begin position="255"/>
        <end position="281"/>
    </location>
</feature>
<feature type="compositionally biased region" description="Basic and acidic residues" evidence="1">
    <location>
        <begin position="261"/>
        <end position="272"/>
    </location>
</feature>
<dbReference type="Proteomes" id="UP000799444">
    <property type="component" value="Unassembled WGS sequence"/>
</dbReference>
<proteinExistence type="predicted"/>
<comment type="caution">
    <text evidence="2">The sequence shown here is derived from an EMBL/GenBank/DDBJ whole genome shotgun (WGS) entry which is preliminary data.</text>
</comment>
<feature type="compositionally biased region" description="Polar residues" evidence="1">
    <location>
        <begin position="60"/>
        <end position="84"/>
    </location>
</feature>
<evidence type="ECO:0000313" key="2">
    <source>
        <dbReference type="EMBL" id="KAF2732308.1"/>
    </source>
</evidence>
<sequence length="281" mass="30878">MDQRRQSTNSLDFNWSYSYTVDDANWAADFDFDSGCLSLEDTSNTYGEMNDPDRFRTPPGDQNRQPGSGNLDTQYGTSDTSGTTYEDKTSSPTLPPPSSSQIDSLPAPAASLKRQYPCPVFKAETEHGLPHKQCNGTAQKNMSGIRKHLERNHLKKEGSPQIDFVKNCGTCQEDIIDKTVFDQEHGNLCNKHNKQRRGEAADEKYDALYKKVEPLVAGIRASSQTSAPAFNATIPQTLPPGQWIPMDYSDKHAYGVASPIGREEGKGEESHGGENAPAGQS</sequence>
<evidence type="ECO:0000256" key="1">
    <source>
        <dbReference type="SAM" id="MobiDB-lite"/>
    </source>
</evidence>
<evidence type="ECO:0000313" key="3">
    <source>
        <dbReference type="Proteomes" id="UP000799444"/>
    </source>
</evidence>
<name>A0A9P4QW02_9PLEO</name>
<feature type="region of interest" description="Disordered" evidence="1">
    <location>
        <begin position="41"/>
        <end position="105"/>
    </location>
</feature>
<dbReference type="AlphaFoldDB" id="A0A9P4QW02"/>
<organism evidence="2 3">
    <name type="scientific">Polyplosphaeria fusca</name>
    <dbReference type="NCBI Taxonomy" id="682080"/>
    <lineage>
        <taxon>Eukaryota</taxon>
        <taxon>Fungi</taxon>
        <taxon>Dikarya</taxon>
        <taxon>Ascomycota</taxon>
        <taxon>Pezizomycotina</taxon>
        <taxon>Dothideomycetes</taxon>
        <taxon>Pleosporomycetidae</taxon>
        <taxon>Pleosporales</taxon>
        <taxon>Tetraplosphaeriaceae</taxon>
        <taxon>Polyplosphaeria</taxon>
    </lineage>
</organism>
<protein>
    <submittedName>
        <fullName evidence="2">Uncharacterized protein</fullName>
    </submittedName>
</protein>
<accession>A0A9P4QW02</accession>